<evidence type="ECO:0000313" key="11">
    <source>
        <dbReference type="EMBL" id="QFY43406.1"/>
    </source>
</evidence>
<evidence type="ECO:0000256" key="5">
    <source>
        <dbReference type="ARBA" id="ARBA00022573"/>
    </source>
</evidence>
<keyword evidence="12" id="KW-1185">Reference proteome</keyword>
<dbReference type="NCBIfam" id="TIGR01140">
    <property type="entry name" value="L_thr_O3P_dcar"/>
    <property type="match status" value="1"/>
</dbReference>
<accession>A0A5Q0BNS6</accession>
<dbReference type="GO" id="GO:0048472">
    <property type="term" value="F:threonine-phosphate decarboxylase activity"/>
    <property type="evidence" value="ECO:0007669"/>
    <property type="project" value="UniProtKB-EC"/>
</dbReference>
<dbReference type="AlphaFoldDB" id="A0A5Q0BNS6"/>
<evidence type="ECO:0000259" key="10">
    <source>
        <dbReference type="Pfam" id="PF00155"/>
    </source>
</evidence>
<dbReference type="UniPathway" id="UPA00148"/>
<dbReference type="Proteomes" id="UP000325755">
    <property type="component" value="Chromosome"/>
</dbReference>
<dbReference type="EMBL" id="CP044205">
    <property type="protein sequence ID" value="QFY43406.1"/>
    <property type="molecule type" value="Genomic_DNA"/>
</dbReference>
<sequence length="327" mass="36297">MLEHGGRLARAAAASGTPIEDWLDLSTGVSPYAWPIPEIPARCWTRLPEEDDGLIEAASVYYGAHDLLAVDGSQCAIQLLPKLREPGRVGVLSPTYAEHAHAWRQWGHEVAELDADGAEEQLDSLNVLVAVNPNNPTGDCRTRDDLLRWHEALWARGGWLVVDEAFMDATPQLSVIAETHRSGLIVLRSFGKFFGCPGARLGFVAAERDVLQRLRELAGPWPVSGAARWIGRLALADFAWHETACALLASKSQALSALLQNHGLPPLHGTALFQWTKTEQAERLYTHFAEQRILLRLYTQPRSLRFGLPGTPDEWRRLEEALKYVLP</sequence>
<dbReference type="SUPFAM" id="SSF53383">
    <property type="entry name" value="PLP-dependent transferases"/>
    <property type="match status" value="1"/>
</dbReference>
<dbReference type="InParanoid" id="A0A5Q0BNS6"/>
<protein>
    <recommendedName>
        <fullName evidence="4">threonine-phosphate decarboxylase</fullName>
        <ecNumber evidence="4">4.1.1.81</ecNumber>
    </recommendedName>
    <alternativeName>
        <fullName evidence="8">L-threonine-O-3-phosphate decarboxylase</fullName>
    </alternativeName>
</protein>
<reference evidence="11 12" key="1">
    <citation type="submission" date="2019-09" db="EMBL/GenBank/DDBJ databases">
        <title>Ecophysiology of the spiral-shaped methanotroph Methylospira mobilis as revealed by the complete genome sequence.</title>
        <authorList>
            <person name="Oshkin I.Y."/>
            <person name="Dedysh S.N."/>
            <person name="Miroshnikov K."/>
            <person name="Danilova O.V."/>
            <person name="Hakobyan A."/>
            <person name="Liesack W."/>
        </authorList>
    </citation>
    <scope>NUCLEOTIDE SEQUENCE [LARGE SCALE GENOMIC DNA]</scope>
    <source>
        <strain evidence="11 12">Shm1</strain>
    </source>
</reference>
<comment type="cofactor">
    <cofactor evidence="1">
        <name>pyridoxal 5'-phosphate</name>
        <dbReference type="ChEBI" id="CHEBI:597326"/>
    </cofactor>
</comment>
<comment type="function">
    <text evidence="2">Decarboxylates L-threonine-O-3-phosphate to yield (R)-1-amino-2-propanol O-2-phosphate, the precursor for the linkage between the nucleotide loop and the corrin ring in cobalamin.</text>
</comment>
<comment type="catalytic activity">
    <reaction evidence="9">
        <text>O-phospho-L-threonine + H(+) = (R)-1-aminopropan-2-yl phosphate + CO2</text>
        <dbReference type="Rhea" id="RHEA:11492"/>
        <dbReference type="ChEBI" id="CHEBI:15378"/>
        <dbReference type="ChEBI" id="CHEBI:16526"/>
        <dbReference type="ChEBI" id="CHEBI:58563"/>
        <dbReference type="ChEBI" id="CHEBI:58675"/>
        <dbReference type="EC" id="4.1.1.81"/>
    </reaction>
</comment>
<dbReference type="PANTHER" id="PTHR42885:SF1">
    <property type="entry name" value="THREONINE-PHOSPHATE DECARBOXYLASE"/>
    <property type="match status" value="1"/>
</dbReference>
<feature type="domain" description="Aminotransferase class I/classII large" evidence="10">
    <location>
        <begin position="66"/>
        <end position="318"/>
    </location>
</feature>
<dbReference type="OrthoDB" id="9799304at2"/>
<dbReference type="RefSeq" id="WP_153249389.1">
    <property type="nucleotide sequence ID" value="NZ_CP044205.1"/>
</dbReference>
<dbReference type="Gene3D" id="3.90.1150.10">
    <property type="entry name" value="Aspartate Aminotransferase, domain 1"/>
    <property type="match status" value="1"/>
</dbReference>
<keyword evidence="6" id="KW-0663">Pyridoxal phosphate</keyword>
<evidence type="ECO:0000256" key="9">
    <source>
        <dbReference type="ARBA" id="ARBA00048531"/>
    </source>
</evidence>
<dbReference type="InterPro" id="IPR005860">
    <property type="entry name" value="CobD"/>
</dbReference>
<dbReference type="Pfam" id="PF00155">
    <property type="entry name" value="Aminotran_1_2"/>
    <property type="match status" value="1"/>
</dbReference>
<dbReference type="CDD" id="cd00609">
    <property type="entry name" value="AAT_like"/>
    <property type="match status" value="1"/>
</dbReference>
<evidence type="ECO:0000256" key="4">
    <source>
        <dbReference type="ARBA" id="ARBA00012285"/>
    </source>
</evidence>
<dbReference type="KEGG" id="mmob:F6R98_12925"/>
<proteinExistence type="predicted"/>
<dbReference type="Gene3D" id="3.40.640.10">
    <property type="entry name" value="Type I PLP-dependent aspartate aminotransferase-like (Major domain)"/>
    <property type="match status" value="1"/>
</dbReference>
<keyword evidence="7 11" id="KW-0456">Lyase</keyword>
<gene>
    <name evidence="11" type="ORF">F6R98_12925</name>
</gene>
<evidence type="ECO:0000256" key="1">
    <source>
        <dbReference type="ARBA" id="ARBA00001933"/>
    </source>
</evidence>
<evidence type="ECO:0000256" key="6">
    <source>
        <dbReference type="ARBA" id="ARBA00022898"/>
    </source>
</evidence>
<evidence type="ECO:0000256" key="3">
    <source>
        <dbReference type="ARBA" id="ARBA00004953"/>
    </source>
</evidence>
<evidence type="ECO:0000256" key="2">
    <source>
        <dbReference type="ARBA" id="ARBA00003444"/>
    </source>
</evidence>
<dbReference type="InterPro" id="IPR004839">
    <property type="entry name" value="Aminotransferase_I/II_large"/>
</dbReference>
<name>A0A5Q0BNS6_9GAMM</name>
<dbReference type="GO" id="GO:0030170">
    <property type="term" value="F:pyridoxal phosphate binding"/>
    <property type="evidence" value="ECO:0007669"/>
    <property type="project" value="InterPro"/>
</dbReference>
<organism evidence="11 12">
    <name type="scientific">Candidatus Methylospira mobilis</name>
    <dbReference type="NCBI Taxonomy" id="1808979"/>
    <lineage>
        <taxon>Bacteria</taxon>
        <taxon>Pseudomonadati</taxon>
        <taxon>Pseudomonadota</taxon>
        <taxon>Gammaproteobacteria</taxon>
        <taxon>Methylococcales</taxon>
        <taxon>Methylococcaceae</taxon>
        <taxon>Candidatus Methylospira</taxon>
    </lineage>
</organism>
<dbReference type="EC" id="4.1.1.81" evidence="4"/>
<evidence type="ECO:0000313" key="12">
    <source>
        <dbReference type="Proteomes" id="UP000325755"/>
    </source>
</evidence>
<evidence type="ECO:0000256" key="7">
    <source>
        <dbReference type="ARBA" id="ARBA00023239"/>
    </source>
</evidence>
<evidence type="ECO:0000256" key="8">
    <source>
        <dbReference type="ARBA" id="ARBA00029996"/>
    </source>
</evidence>
<comment type="pathway">
    <text evidence="3">Cofactor biosynthesis; adenosylcobalamin biosynthesis.</text>
</comment>
<dbReference type="InterPro" id="IPR015421">
    <property type="entry name" value="PyrdxlP-dep_Trfase_major"/>
</dbReference>
<keyword evidence="5" id="KW-0169">Cobalamin biosynthesis</keyword>
<dbReference type="PANTHER" id="PTHR42885">
    <property type="entry name" value="HISTIDINOL-PHOSPHATE AMINOTRANSFERASE-RELATED"/>
    <property type="match status" value="1"/>
</dbReference>
<dbReference type="InterPro" id="IPR015424">
    <property type="entry name" value="PyrdxlP-dep_Trfase"/>
</dbReference>
<dbReference type="GO" id="GO:0009236">
    <property type="term" value="P:cobalamin biosynthetic process"/>
    <property type="evidence" value="ECO:0007669"/>
    <property type="project" value="UniProtKB-UniPathway"/>
</dbReference>
<dbReference type="InterPro" id="IPR015422">
    <property type="entry name" value="PyrdxlP-dep_Trfase_small"/>
</dbReference>